<evidence type="ECO:0000313" key="4">
    <source>
        <dbReference type="EMBL" id="AGW12711.1"/>
    </source>
</evidence>
<dbReference type="PANTHER" id="PTHR45228:SF5">
    <property type="entry name" value="CYCLIC DI-GMP PHOSPHODIESTERASE VC_1348-RELATED"/>
    <property type="match status" value="1"/>
</dbReference>
<dbReference type="OrthoDB" id="9769359at2"/>
<keyword evidence="5" id="KW-1185">Reference proteome</keyword>
<reference evidence="4 5" key="1">
    <citation type="journal article" date="2013" name="J. Bacteriol.">
        <title>Roles of HynAB and Ech, the only two hydrogenases found in the model sulfate reducer Desulfovibrio gigas.</title>
        <authorList>
            <person name="Morais-Silva F.O."/>
            <person name="Santos C.I."/>
            <person name="Rodrigues R."/>
            <person name="Pereira I.A."/>
            <person name="Rodrigues-Pousada C."/>
        </authorList>
    </citation>
    <scope>NUCLEOTIDE SEQUENCE [LARGE SCALE GENOMIC DNA]</scope>
    <source>
        <strain evidence="5">ATCC 19364 / DSM 1382 / NCIMB 9332 / VKM B-1759</strain>
    </source>
</reference>
<feature type="modified residue" description="4-aspartylphosphate" evidence="1">
    <location>
        <position position="56"/>
    </location>
</feature>
<dbReference type="SMART" id="SM00471">
    <property type="entry name" value="HDc"/>
    <property type="match status" value="1"/>
</dbReference>
<dbReference type="Pfam" id="PF13487">
    <property type="entry name" value="HD_5"/>
    <property type="match status" value="1"/>
</dbReference>
<dbReference type="InterPro" id="IPR001789">
    <property type="entry name" value="Sig_transdc_resp-reg_receiver"/>
</dbReference>
<dbReference type="eggNOG" id="COG3437">
    <property type="taxonomic scope" value="Bacteria"/>
</dbReference>
<accession>T2G9B6</accession>
<dbReference type="STRING" id="1121448.DGI_0816"/>
<feature type="domain" description="Response regulatory" evidence="2">
    <location>
        <begin position="8"/>
        <end position="123"/>
    </location>
</feature>
<dbReference type="AlphaFoldDB" id="T2G9B6"/>
<dbReference type="Gene3D" id="3.40.50.2300">
    <property type="match status" value="1"/>
</dbReference>
<dbReference type="PROSITE" id="PS50110">
    <property type="entry name" value="RESPONSE_REGULATORY"/>
    <property type="match status" value="1"/>
</dbReference>
<dbReference type="InterPro" id="IPR037522">
    <property type="entry name" value="HD_GYP_dom"/>
</dbReference>
<dbReference type="InterPro" id="IPR011006">
    <property type="entry name" value="CheY-like_superfamily"/>
</dbReference>
<dbReference type="SMART" id="SM00448">
    <property type="entry name" value="REC"/>
    <property type="match status" value="1"/>
</dbReference>
<dbReference type="PANTHER" id="PTHR45228">
    <property type="entry name" value="CYCLIC DI-GMP PHOSPHODIESTERASE TM_0186-RELATED"/>
    <property type="match status" value="1"/>
</dbReference>
<dbReference type="PROSITE" id="PS51832">
    <property type="entry name" value="HD_GYP"/>
    <property type="match status" value="1"/>
</dbReference>
<dbReference type="HOGENOM" id="CLU_000445_92_10_7"/>
<dbReference type="Gene3D" id="1.10.3210.10">
    <property type="entry name" value="Hypothetical protein af1432"/>
    <property type="match status" value="1"/>
</dbReference>
<dbReference type="InterPro" id="IPR052020">
    <property type="entry name" value="Cyclic_di-GMP/3'3'-cGAMP_PDE"/>
</dbReference>
<dbReference type="CDD" id="cd19920">
    <property type="entry name" value="REC_PA4781-like"/>
    <property type="match status" value="1"/>
</dbReference>
<dbReference type="EMBL" id="CP006585">
    <property type="protein sequence ID" value="AGW12711.1"/>
    <property type="molecule type" value="Genomic_DNA"/>
</dbReference>
<reference evidence="5" key="2">
    <citation type="submission" date="2013-07" db="EMBL/GenBank/DDBJ databases">
        <authorList>
            <person name="Morais-Silva F.O."/>
            <person name="Rezende A.M."/>
            <person name="Pimentel C."/>
            <person name="Resende D.M."/>
            <person name="Santos C.I."/>
            <person name="Clemente C."/>
            <person name="de Oliveira L.M."/>
            <person name="da Silva S.M."/>
            <person name="Costa D.A."/>
            <person name="Varela-Raposo A."/>
            <person name="Horacio E.C.A."/>
            <person name="Matos M."/>
            <person name="Flores O."/>
            <person name="Ruiz J.C."/>
            <person name="Rodrigues-Pousada C."/>
        </authorList>
    </citation>
    <scope>NUCLEOTIDE SEQUENCE [LARGE SCALE GENOMIC DNA]</scope>
    <source>
        <strain evidence="5">ATCC 19364 / DSM 1382 / NCIMB 9332 / VKM B-1759</strain>
    </source>
</reference>
<name>T2G9B6_MEGG1</name>
<dbReference type="Pfam" id="PF00072">
    <property type="entry name" value="Response_reg"/>
    <property type="match status" value="1"/>
</dbReference>
<dbReference type="GO" id="GO:0000160">
    <property type="term" value="P:phosphorelay signal transduction system"/>
    <property type="evidence" value="ECO:0007669"/>
    <property type="project" value="InterPro"/>
</dbReference>
<evidence type="ECO:0000313" key="5">
    <source>
        <dbReference type="Proteomes" id="UP000016587"/>
    </source>
</evidence>
<keyword evidence="1" id="KW-0597">Phosphoprotein</keyword>
<gene>
    <name evidence="4" type="ORF">DGI_0816</name>
</gene>
<protein>
    <submittedName>
        <fullName evidence="4">Putative response regulator receiver protein</fullName>
    </submittedName>
</protein>
<feature type="domain" description="HD-GYP" evidence="3">
    <location>
        <begin position="150"/>
        <end position="360"/>
    </location>
</feature>
<dbReference type="RefSeq" id="WP_021759402.1">
    <property type="nucleotide sequence ID" value="NC_022444.1"/>
</dbReference>
<dbReference type="KEGG" id="dgg:DGI_0816"/>
<dbReference type="PATRIC" id="fig|1121448.10.peg.817"/>
<organism evidence="4 5">
    <name type="scientific">Megalodesulfovibrio gigas (strain ATCC 19364 / DSM 1382 / NCIMB 9332 / VKM B-1759)</name>
    <name type="common">Desulfovibrio gigas</name>
    <dbReference type="NCBI Taxonomy" id="1121448"/>
    <lineage>
        <taxon>Bacteria</taxon>
        <taxon>Pseudomonadati</taxon>
        <taxon>Thermodesulfobacteriota</taxon>
        <taxon>Desulfovibrionia</taxon>
        <taxon>Desulfovibrionales</taxon>
        <taxon>Desulfovibrionaceae</taxon>
        <taxon>Megalodesulfovibrio</taxon>
    </lineage>
</organism>
<sequence>MKTLAECLVLIVDDTETNVDILVEALGEEYGVAVAMDGDTALEFTAAQHPDIVLLDIMMPGMDGYEVCRRLKADPATAAIPVIFLTAMGEVEHKIKGFELGAADYVTKPFEVREIKARVRTHLSLLLAQMELARQREALEAAVRERSRSLAQVQEVILDAMACLAEFRNPDAGGHLQRMRRYVLLLARHLQTHPRFAATLTDAYIEALHAGAALHDLGAAGIPDTILLKPGTLTVEEFEVMKRHAVMGREAIRCASRRLGSNAVLDLAQEIAASHQERWDGSGYPQGLKAETIPVCGRIVAVADVYDALVSRRPHRPPNTHADAVGIILNGRGVLFDPDVVDAFAALQEAFRHIALQGAEGAEDQDGREALAVPHERKE</sequence>
<dbReference type="SUPFAM" id="SSF109604">
    <property type="entry name" value="HD-domain/PDEase-like"/>
    <property type="match status" value="1"/>
</dbReference>
<dbReference type="InterPro" id="IPR003607">
    <property type="entry name" value="HD/PDEase_dom"/>
</dbReference>
<dbReference type="CDD" id="cd00077">
    <property type="entry name" value="HDc"/>
    <property type="match status" value="1"/>
</dbReference>
<evidence type="ECO:0000256" key="1">
    <source>
        <dbReference type="PROSITE-ProRule" id="PRU00169"/>
    </source>
</evidence>
<proteinExistence type="predicted"/>
<evidence type="ECO:0000259" key="3">
    <source>
        <dbReference type="PROSITE" id="PS51832"/>
    </source>
</evidence>
<evidence type="ECO:0000259" key="2">
    <source>
        <dbReference type="PROSITE" id="PS50110"/>
    </source>
</evidence>
<dbReference type="Proteomes" id="UP000016587">
    <property type="component" value="Chromosome"/>
</dbReference>
<dbReference type="SUPFAM" id="SSF52172">
    <property type="entry name" value="CheY-like"/>
    <property type="match status" value="1"/>
</dbReference>